<dbReference type="EMBL" id="BMGG01000003">
    <property type="protein sequence ID" value="GGC60167.1"/>
    <property type="molecule type" value="Genomic_DNA"/>
</dbReference>
<accession>A0A916U5T0</accession>
<reference evidence="1" key="1">
    <citation type="journal article" date="2014" name="Int. J. Syst. Evol. Microbiol.">
        <title>Complete genome sequence of Corynebacterium casei LMG S-19264T (=DSM 44701T), isolated from a smear-ripened cheese.</title>
        <authorList>
            <consortium name="US DOE Joint Genome Institute (JGI-PGF)"/>
            <person name="Walter F."/>
            <person name="Albersmeier A."/>
            <person name="Kalinowski J."/>
            <person name="Ruckert C."/>
        </authorList>
    </citation>
    <scope>NUCLEOTIDE SEQUENCE</scope>
    <source>
        <strain evidence="1">CGMCC 1.12919</strain>
    </source>
</reference>
<name>A0A916U5T0_9HYPH</name>
<gene>
    <name evidence="1" type="ORF">GCM10010994_18540</name>
</gene>
<proteinExistence type="predicted"/>
<organism evidence="1 2">
    <name type="scientific">Chelatococcus reniformis</name>
    <dbReference type="NCBI Taxonomy" id="1494448"/>
    <lineage>
        <taxon>Bacteria</taxon>
        <taxon>Pseudomonadati</taxon>
        <taxon>Pseudomonadota</taxon>
        <taxon>Alphaproteobacteria</taxon>
        <taxon>Hyphomicrobiales</taxon>
        <taxon>Chelatococcaceae</taxon>
        <taxon>Chelatococcus</taxon>
    </lineage>
</organism>
<evidence type="ECO:0000313" key="2">
    <source>
        <dbReference type="Proteomes" id="UP000637002"/>
    </source>
</evidence>
<evidence type="ECO:0000313" key="1">
    <source>
        <dbReference type="EMBL" id="GGC60167.1"/>
    </source>
</evidence>
<reference evidence="1" key="2">
    <citation type="submission" date="2020-09" db="EMBL/GenBank/DDBJ databases">
        <authorList>
            <person name="Sun Q."/>
            <person name="Zhou Y."/>
        </authorList>
    </citation>
    <scope>NUCLEOTIDE SEQUENCE</scope>
    <source>
        <strain evidence="1">CGMCC 1.12919</strain>
    </source>
</reference>
<protein>
    <recommendedName>
        <fullName evidence="3">DUF1801 domain-containing protein</fullName>
    </recommendedName>
</protein>
<dbReference type="Proteomes" id="UP000637002">
    <property type="component" value="Unassembled WGS sequence"/>
</dbReference>
<dbReference type="AlphaFoldDB" id="A0A916U5T0"/>
<comment type="caution">
    <text evidence="1">The sequence shown here is derived from an EMBL/GenBank/DDBJ whole genome shotgun (WGS) entry which is preliminary data.</text>
</comment>
<keyword evidence="2" id="KW-1185">Reference proteome</keyword>
<evidence type="ECO:0008006" key="3">
    <source>
        <dbReference type="Google" id="ProtNLM"/>
    </source>
</evidence>
<sequence>MEARELIFATAAVTPGVGPLAETLKWGEPAYLTMASRSGSTVRLGRVGDDPRGAVLFNCRTTLVGSFRAHFADALAFAGNRAILLDGSAPLPTSALSLCLRMALTYHRRDGRAGRARPGADAPGS</sequence>